<evidence type="ECO:0000313" key="3">
    <source>
        <dbReference type="EMBL" id="ADU62568.1"/>
    </source>
</evidence>
<feature type="binding site" evidence="2">
    <location>
        <position position="84"/>
    </location>
    <ligand>
        <name>Zn(2+)</name>
        <dbReference type="ChEBI" id="CHEBI:29105"/>
    </ligand>
</feature>
<keyword evidence="2" id="KW-0479">Metal-binding</keyword>
<dbReference type="Gene3D" id="3.40.1050.10">
    <property type="entry name" value="Carbonic anhydrase"/>
    <property type="match status" value="1"/>
</dbReference>
<dbReference type="OrthoDB" id="9797527at2"/>
<dbReference type="InterPro" id="IPR036874">
    <property type="entry name" value="Carbonic_anhydrase_sf"/>
</dbReference>
<keyword evidence="4" id="KW-1185">Reference proteome</keyword>
<accession>E6VX62</accession>
<gene>
    <name evidence="3" type="ordered locus">Daes_1555</name>
</gene>
<feature type="binding site" evidence="2">
    <location>
        <position position="140"/>
    </location>
    <ligand>
        <name>Zn(2+)</name>
        <dbReference type="ChEBI" id="CHEBI:29105"/>
    </ligand>
</feature>
<dbReference type="GO" id="GO:0008270">
    <property type="term" value="F:zinc ion binding"/>
    <property type="evidence" value="ECO:0007669"/>
    <property type="project" value="InterPro"/>
</dbReference>
<feature type="binding site" evidence="2">
    <location>
        <position position="137"/>
    </location>
    <ligand>
        <name>Zn(2+)</name>
        <dbReference type="ChEBI" id="CHEBI:29105"/>
    </ligand>
</feature>
<evidence type="ECO:0000313" key="4">
    <source>
        <dbReference type="Proteomes" id="UP000002191"/>
    </source>
</evidence>
<keyword evidence="2" id="KW-0862">Zinc</keyword>
<dbReference type="STRING" id="643562.Daes_1555"/>
<dbReference type="RefSeq" id="WP_013514495.1">
    <property type="nucleotide sequence ID" value="NC_014844.1"/>
</dbReference>
<sequence length="261" mass="27929" precursor="true">MDRKFHSLAIICANVVFATVLVALAQAELVVGKASPDEVMAMLKEGNERFVAGKALHENTDAERLAQAGNESQADHAFATVLSCADSRVPVERIFDAGFIDLFVVRVAGNVVKTDEAGSIEYGLAHVHTPVLVVMGHTQCGAVAAVTDVVQGRKLTFERNIPPLVAPIIPAVQRAIAAHPDASGRAVLPFAIEENVWQGITDLFMQSPATRMIVRSGKVKVVGAIYDVGTGRVSWLPESRVLELLDAVERDPGRAMNAMAE</sequence>
<comment type="cofactor">
    <cofactor evidence="2">
        <name>Zn(2+)</name>
        <dbReference type="ChEBI" id="CHEBI:29105"/>
    </cofactor>
    <text evidence="2">Binds 1 zinc ion per subunit.</text>
</comment>
<evidence type="ECO:0000256" key="1">
    <source>
        <dbReference type="ARBA" id="ARBA00006217"/>
    </source>
</evidence>
<dbReference type="Pfam" id="PF00484">
    <property type="entry name" value="Pro_CA"/>
    <property type="match status" value="1"/>
</dbReference>
<feature type="binding site" evidence="2">
    <location>
        <position position="86"/>
    </location>
    <ligand>
        <name>Zn(2+)</name>
        <dbReference type="ChEBI" id="CHEBI:29105"/>
    </ligand>
</feature>
<dbReference type="CDD" id="cd03378">
    <property type="entry name" value="beta_CA_cladeC"/>
    <property type="match status" value="1"/>
</dbReference>
<dbReference type="PANTHER" id="PTHR11002:SF79">
    <property type="entry name" value="CARBONIC ANHYDRASE 2"/>
    <property type="match status" value="1"/>
</dbReference>
<dbReference type="Proteomes" id="UP000002191">
    <property type="component" value="Chromosome"/>
</dbReference>
<dbReference type="AlphaFoldDB" id="E6VX62"/>
<dbReference type="GO" id="GO:0004089">
    <property type="term" value="F:carbonate dehydratase activity"/>
    <property type="evidence" value="ECO:0007669"/>
    <property type="project" value="InterPro"/>
</dbReference>
<dbReference type="EMBL" id="CP002431">
    <property type="protein sequence ID" value="ADU62568.1"/>
    <property type="molecule type" value="Genomic_DNA"/>
</dbReference>
<dbReference type="InterPro" id="IPR001765">
    <property type="entry name" value="Carbonic_anhydrase"/>
</dbReference>
<reference evidence="3 4" key="2">
    <citation type="journal article" date="2014" name="Genome Announc.">
        <title>Complete Genome Sequence of the Subsurface, Mesophilic Sulfate-Reducing Bacterium Desulfovibrio aespoeensis Aspo-2.</title>
        <authorList>
            <person name="Pedersen K."/>
            <person name="Bengtsson A."/>
            <person name="Edlund J."/>
            <person name="Rabe L."/>
            <person name="Hazen T."/>
            <person name="Chakraborty R."/>
            <person name="Goodwin L."/>
            <person name="Shapiro N."/>
        </authorList>
    </citation>
    <scope>NUCLEOTIDE SEQUENCE [LARGE SCALE GENOMIC DNA]</scope>
    <source>
        <strain evidence="4">ATCC 700646 / DSM 10631 / Aspo-2</strain>
    </source>
</reference>
<protein>
    <submittedName>
        <fullName evidence="3">Carbonic anhydrase</fullName>
    </submittedName>
</protein>
<dbReference type="SMART" id="SM00947">
    <property type="entry name" value="Pro_CA"/>
    <property type="match status" value="1"/>
</dbReference>
<dbReference type="HOGENOM" id="CLU_053879_4_0_7"/>
<name>E6VX62_PSEA9</name>
<dbReference type="KEGG" id="das:Daes_1555"/>
<evidence type="ECO:0000256" key="2">
    <source>
        <dbReference type="PIRSR" id="PIRSR601765-1"/>
    </source>
</evidence>
<proteinExistence type="inferred from homology"/>
<reference evidence="4" key="1">
    <citation type="submission" date="2010-12" db="EMBL/GenBank/DDBJ databases">
        <title>Complete sequence of Desulfovibrio aespoeensis Aspo-2.</title>
        <authorList>
            <consortium name="US DOE Joint Genome Institute"/>
            <person name="Lucas S."/>
            <person name="Copeland A."/>
            <person name="Lapidus A."/>
            <person name="Cheng J.-F."/>
            <person name="Goodwin L."/>
            <person name="Pitluck S."/>
            <person name="Chertkov O."/>
            <person name="Misra M."/>
            <person name="Detter J.C."/>
            <person name="Han C."/>
            <person name="Tapia R."/>
            <person name="Land M."/>
            <person name="Hauser L."/>
            <person name="Kyrpides N."/>
            <person name="Ivanova N."/>
            <person name="Ovchinnikova G."/>
            <person name="Pedersen K."/>
            <person name="Jagevall S."/>
            <person name="Hazen T."/>
            <person name="Woyke T."/>
        </authorList>
    </citation>
    <scope>NUCLEOTIDE SEQUENCE [LARGE SCALE GENOMIC DNA]</scope>
    <source>
        <strain evidence="4">ATCC 700646 / DSM 10631 / Aspo-2</strain>
    </source>
</reference>
<dbReference type="SUPFAM" id="SSF53056">
    <property type="entry name" value="beta-carbonic anhydrase, cab"/>
    <property type="match status" value="1"/>
</dbReference>
<comment type="similarity">
    <text evidence="1">Belongs to the beta-class carbonic anhydrase family.</text>
</comment>
<organism evidence="3 4">
    <name type="scientific">Pseudodesulfovibrio aespoeensis (strain ATCC 700646 / DSM 10631 / Aspo-2)</name>
    <name type="common">Desulfovibrio aespoeensis</name>
    <dbReference type="NCBI Taxonomy" id="643562"/>
    <lineage>
        <taxon>Bacteria</taxon>
        <taxon>Pseudomonadati</taxon>
        <taxon>Thermodesulfobacteriota</taxon>
        <taxon>Desulfovibrionia</taxon>
        <taxon>Desulfovibrionales</taxon>
        <taxon>Desulfovibrionaceae</taxon>
    </lineage>
</organism>
<dbReference type="PANTHER" id="PTHR11002">
    <property type="entry name" value="CARBONIC ANHYDRASE"/>
    <property type="match status" value="1"/>
</dbReference>
<dbReference type="eggNOG" id="COG0288">
    <property type="taxonomic scope" value="Bacteria"/>
</dbReference>